<dbReference type="Proteomes" id="UP000018936">
    <property type="component" value="Unassembled WGS sequence"/>
</dbReference>
<keyword evidence="2" id="KW-1133">Transmembrane helix</keyword>
<feature type="non-terminal residue" evidence="3">
    <location>
        <position position="1"/>
    </location>
</feature>
<feature type="region of interest" description="Disordered" evidence="1">
    <location>
        <begin position="99"/>
        <end position="122"/>
    </location>
</feature>
<dbReference type="AlphaFoldDB" id="V8P0G7"/>
<keyword evidence="4" id="KW-1185">Reference proteome</keyword>
<dbReference type="GO" id="GO:0016740">
    <property type="term" value="F:transferase activity"/>
    <property type="evidence" value="ECO:0007669"/>
    <property type="project" value="UniProtKB-KW"/>
</dbReference>
<evidence type="ECO:0000313" key="4">
    <source>
        <dbReference type="Proteomes" id="UP000018936"/>
    </source>
</evidence>
<protein>
    <submittedName>
        <fullName evidence="3">Carbohydrate sulfotransferase 11</fullName>
    </submittedName>
</protein>
<comment type="caution">
    <text evidence="3">The sequence shown here is derived from an EMBL/GenBank/DDBJ whole genome shotgun (WGS) entry which is preliminary data.</text>
</comment>
<proteinExistence type="predicted"/>
<gene>
    <name evidence="3" type="primary">CHST11</name>
    <name evidence="3" type="ORF">L345_06540</name>
</gene>
<evidence type="ECO:0000313" key="3">
    <source>
        <dbReference type="EMBL" id="ETE67686.1"/>
    </source>
</evidence>
<feature type="region of interest" description="Disordered" evidence="1">
    <location>
        <begin position="18"/>
        <end position="49"/>
    </location>
</feature>
<feature type="compositionally biased region" description="Basic and acidic residues" evidence="1">
    <location>
        <begin position="105"/>
        <end position="114"/>
    </location>
</feature>
<name>V8P0G7_OPHHA</name>
<dbReference type="OrthoDB" id="9906064at2759"/>
<accession>V8P0G7</accession>
<feature type="transmembrane region" description="Helical" evidence="2">
    <location>
        <begin position="132"/>
        <end position="151"/>
    </location>
</feature>
<organism evidence="3 4">
    <name type="scientific">Ophiophagus hannah</name>
    <name type="common">King cobra</name>
    <name type="synonym">Naja hannah</name>
    <dbReference type="NCBI Taxonomy" id="8665"/>
    <lineage>
        <taxon>Eukaryota</taxon>
        <taxon>Metazoa</taxon>
        <taxon>Chordata</taxon>
        <taxon>Craniata</taxon>
        <taxon>Vertebrata</taxon>
        <taxon>Euteleostomi</taxon>
        <taxon>Lepidosauria</taxon>
        <taxon>Squamata</taxon>
        <taxon>Bifurcata</taxon>
        <taxon>Unidentata</taxon>
        <taxon>Episquamata</taxon>
        <taxon>Toxicofera</taxon>
        <taxon>Serpentes</taxon>
        <taxon>Colubroidea</taxon>
        <taxon>Elapidae</taxon>
        <taxon>Elapinae</taxon>
        <taxon>Ophiophagus</taxon>
    </lineage>
</organism>
<reference evidence="3 4" key="1">
    <citation type="journal article" date="2013" name="Proc. Natl. Acad. Sci. U.S.A.">
        <title>The king cobra genome reveals dynamic gene evolution and adaptation in the snake venom system.</title>
        <authorList>
            <person name="Vonk F.J."/>
            <person name="Casewell N.R."/>
            <person name="Henkel C.V."/>
            <person name="Heimberg A.M."/>
            <person name="Jansen H.J."/>
            <person name="McCleary R.J."/>
            <person name="Kerkkamp H.M."/>
            <person name="Vos R.A."/>
            <person name="Guerreiro I."/>
            <person name="Calvete J.J."/>
            <person name="Wuster W."/>
            <person name="Woods A.E."/>
            <person name="Logan J.M."/>
            <person name="Harrison R.A."/>
            <person name="Castoe T.A."/>
            <person name="de Koning A.P."/>
            <person name="Pollock D.D."/>
            <person name="Yandell M."/>
            <person name="Calderon D."/>
            <person name="Renjifo C."/>
            <person name="Currier R.B."/>
            <person name="Salgado D."/>
            <person name="Pla D."/>
            <person name="Sanz L."/>
            <person name="Hyder A.S."/>
            <person name="Ribeiro J.M."/>
            <person name="Arntzen J.W."/>
            <person name="van den Thillart G.E."/>
            <person name="Boetzer M."/>
            <person name="Pirovano W."/>
            <person name="Dirks R.P."/>
            <person name="Spaink H.P."/>
            <person name="Duboule D."/>
            <person name="McGlinn E."/>
            <person name="Kini R.M."/>
            <person name="Richardson M.K."/>
        </authorList>
    </citation>
    <scope>NUCLEOTIDE SEQUENCE</scope>
    <source>
        <tissue evidence="3">Blood</tissue>
    </source>
</reference>
<keyword evidence="2" id="KW-0812">Transmembrane</keyword>
<evidence type="ECO:0000256" key="1">
    <source>
        <dbReference type="SAM" id="MobiDB-lite"/>
    </source>
</evidence>
<keyword evidence="2" id="KW-0472">Membrane</keyword>
<sequence length="263" mass="29045">MLLCLSIVIPLFNRTDPPDRKTEGGHLSAFPAGRISGKPKNKIKYTEGDTERKSLTKESIYFSLPVLRFSLPALLSTVLSGEEVFPTWLRRAFGLASQEEPLGAEPDKPGHEELASDPGECGAGTKMRKSRVYRMVLATCLGSLLLVIFYFQSSLNPGELNIYPAVPSPFFASAPPEIETMKRLVALQASSRVLLLARPATANFRHRTDSPQPTCCWTTRQQDNFGCGELAVASWLWQIVTDVSRRGFSYLLLVNGDKQASHS</sequence>
<evidence type="ECO:0000256" key="2">
    <source>
        <dbReference type="SAM" id="Phobius"/>
    </source>
</evidence>
<dbReference type="EMBL" id="AZIM01001217">
    <property type="protein sequence ID" value="ETE67686.1"/>
    <property type="molecule type" value="Genomic_DNA"/>
</dbReference>
<keyword evidence="3" id="KW-0808">Transferase</keyword>